<gene>
    <name evidence="4" type="primary">PABPC1L</name>
    <name evidence="4" type="ORF">SNEC2469_LOCUS4995</name>
</gene>
<feature type="domain" description="RRM" evidence="3">
    <location>
        <begin position="14"/>
        <end position="96"/>
    </location>
</feature>
<dbReference type="InterPro" id="IPR035979">
    <property type="entry name" value="RBD_domain_sf"/>
</dbReference>
<dbReference type="Proteomes" id="UP000601435">
    <property type="component" value="Unassembled WGS sequence"/>
</dbReference>
<dbReference type="Gene3D" id="3.30.70.330">
    <property type="match status" value="1"/>
</dbReference>
<dbReference type="EMBL" id="CAJNJA010009609">
    <property type="protein sequence ID" value="CAE7248546.1"/>
    <property type="molecule type" value="Genomic_DNA"/>
</dbReference>
<dbReference type="InterPro" id="IPR000504">
    <property type="entry name" value="RRM_dom"/>
</dbReference>
<feature type="region of interest" description="Disordered" evidence="2">
    <location>
        <begin position="127"/>
        <end position="257"/>
    </location>
</feature>
<evidence type="ECO:0000313" key="5">
    <source>
        <dbReference type="Proteomes" id="UP000601435"/>
    </source>
</evidence>
<dbReference type="SUPFAM" id="SSF54928">
    <property type="entry name" value="RNA-binding domain, RBD"/>
    <property type="match status" value="1"/>
</dbReference>
<dbReference type="InterPro" id="IPR012677">
    <property type="entry name" value="Nucleotide-bd_a/b_plait_sf"/>
</dbReference>
<evidence type="ECO:0000256" key="1">
    <source>
        <dbReference type="PROSITE-ProRule" id="PRU00176"/>
    </source>
</evidence>
<name>A0A812M069_9DINO</name>
<accession>A0A812M069</accession>
<dbReference type="OrthoDB" id="6159259at2759"/>
<dbReference type="AlphaFoldDB" id="A0A812M069"/>
<reference evidence="4" key="1">
    <citation type="submission" date="2021-02" db="EMBL/GenBank/DDBJ databases">
        <authorList>
            <person name="Dougan E. K."/>
            <person name="Rhodes N."/>
            <person name="Thang M."/>
            <person name="Chan C."/>
        </authorList>
    </citation>
    <scope>NUCLEOTIDE SEQUENCE</scope>
</reference>
<evidence type="ECO:0000259" key="3">
    <source>
        <dbReference type="PROSITE" id="PS50102"/>
    </source>
</evidence>
<feature type="compositionally biased region" description="Polar residues" evidence="2">
    <location>
        <begin position="204"/>
        <end position="219"/>
    </location>
</feature>
<dbReference type="PROSITE" id="PS50102">
    <property type="entry name" value="RRM"/>
    <property type="match status" value="1"/>
</dbReference>
<comment type="caution">
    <text evidence="4">The sequence shown here is derived from an EMBL/GenBank/DDBJ whole genome shotgun (WGS) entry which is preliminary data.</text>
</comment>
<sequence length="307" mass="33201">MTVMDATKEEGDFTNLYVKCFPPHFKEQDLCELFSGFGPIQAAKVMTDNRGRSFGFVNFEQSKDAKECVRLMHCKDLRTRKELKEAKKLEAEGKAPPIRRDVDGHPEHLLYVSRAQKREEREAMFQKQFADKGLGRGNGGISKGKGKGDGKGDLFNEGGALNQSLGSDPFEDLTSGDAAEGISIPFPASPPAWQQPSQYAYGSGNCQESHSQSFRYTNGHNHDGFSGSAGGGWSAPEAASTNWQGPNWPAGSSWEQGSWSGWRADNLAMSDSGSGSYCGAAYSGCDGYESPYSGSGLSYPGPLPSQF</sequence>
<dbReference type="GO" id="GO:0003723">
    <property type="term" value="F:RNA binding"/>
    <property type="evidence" value="ECO:0007669"/>
    <property type="project" value="UniProtKB-UniRule"/>
</dbReference>
<keyword evidence="1" id="KW-0694">RNA-binding</keyword>
<organism evidence="4 5">
    <name type="scientific">Symbiodinium necroappetens</name>
    <dbReference type="NCBI Taxonomy" id="1628268"/>
    <lineage>
        <taxon>Eukaryota</taxon>
        <taxon>Sar</taxon>
        <taxon>Alveolata</taxon>
        <taxon>Dinophyceae</taxon>
        <taxon>Suessiales</taxon>
        <taxon>Symbiodiniaceae</taxon>
        <taxon>Symbiodinium</taxon>
    </lineage>
</organism>
<feature type="compositionally biased region" description="Low complexity" evidence="2">
    <location>
        <begin position="191"/>
        <end position="201"/>
    </location>
</feature>
<keyword evidence="5" id="KW-1185">Reference proteome</keyword>
<dbReference type="PANTHER" id="PTHR48034">
    <property type="entry name" value="TRANSFORMER-2 SEX-DETERMINING PROTEIN-RELATED"/>
    <property type="match status" value="1"/>
</dbReference>
<dbReference type="Pfam" id="PF00076">
    <property type="entry name" value="RRM_1"/>
    <property type="match status" value="1"/>
</dbReference>
<protein>
    <submittedName>
        <fullName evidence="4">PABPC1L protein</fullName>
    </submittedName>
</protein>
<proteinExistence type="predicted"/>
<evidence type="ECO:0000256" key="2">
    <source>
        <dbReference type="SAM" id="MobiDB-lite"/>
    </source>
</evidence>
<dbReference type="SMART" id="SM00360">
    <property type="entry name" value="RRM"/>
    <property type="match status" value="1"/>
</dbReference>
<dbReference type="InterPro" id="IPR050441">
    <property type="entry name" value="RBM"/>
</dbReference>
<evidence type="ECO:0000313" key="4">
    <source>
        <dbReference type="EMBL" id="CAE7248546.1"/>
    </source>
</evidence>